<dbReference type="InterPro" id="IPR046720">
    <property type="entry name" value="DUF6612"/>
</dbReference>
<feature type="signal peptide" evidence="2">
    <location>
        <begin position="1"/>
        <end position="20"/>
    </location>
</feature>
<organism evidence="3 4">
    <name type="scientific">Evansella tamaricis</name>
    <dbReference type="NCBI Taxonomy" id="2069301"/>
    <lineage>
        <taxon>Bacteria</taxon>
        <taxon>Bacillati</taxon>
        <taxon>Bacillota</taxon>
        <taxon>Bacilli</taxon>
        <taxon>Bacillales</taxon>
        <taxon>Bacillaceae</taxon>
        <taxon>Evansella</taxon>
    </lineage>
</organism>
<name>A0ABS6JFH8_9BACI</name>
<keyword evidence="2" id="KW-0732">Signal</keyword>
<evidence type="ECO:0008006" key="5">
    <source>
        <dbReference type="Google" id="ProtNLM"/>
    </source>
</evidence>
<dbReference type="Pfam" id="PF20316">
    <property type="entry name" value="DUF6612"/>
    <property type="match status" value="1"/>
</dbReference>
<feature type="region of interest" description="Disordered" evidence="1">
    <location>
        <begin position="23"/>
        <end position="77"/>
    </location>
</feature>
<sequence length="301" mass="33930">MRGLMSFILFVSLIMLVACGGDSESETNTEALDSENGEQTDSGEKESEEKENGNSDESKEEEEDTTATSNEPSADDVEGILLKSAEAMEDIYSFETIGKVVDEYRFLGMDAYETNTIEMKMVMLGTPMMHTVSEETEMYVVGDEYYVLNYEDNTWLYIEMDIAGLFNIEDMYTSMGSEQLDDYISLSDAFEATDNGDHFLLSFTGTDDDFKSFVEGTNLVDMENWIFEVSDSISGSGTYEILIDKATYYMTGYNLDYDLSAAGRDMWQKYKGSFRHTNFNGFDEIVVPESVKNSAVSMHSR</sequence>
<comment type="caution">
    <text evidence="3">The sequence shown here is derived from an EMBL/GenBank/DDBJ whole genome shotgun (WGS) entry which is preliminary data.</text>
</comment>
<gene>
    <name evidence="3" type="ORF">KS419_05685</name>
</gene>
<accession>A0ABS6JFH8</accession>
<evidence type="ECO:0000313" key="4">
    <source>
        <dbReference type="Proteomes" id="UP000784880"/>
    </source>
</evidence>
<dbReference type="PROSITE" id="PS51257">
    <property type="entry name" value="PROKAR_LIPOPROTEIN"/>
    <property type="match status" value="1"/>
</dbReference>
<feature type="chain" id="PRO_5047330581" description="Lipoprotein" evidence="2">
    <location>
        <begin position="21"/>
        <end position="301"/>
    </location>
</feature>
<feature type="compositionally biased region" description="Basic and acidic residues" evidence="1">
    <location>
        <begin position="42"/>
        <end position="57"/>
    </location>
</feature>
<reference evidence="3 4" key="1">
    <citation type="submission" date="2021-06" db="EMBL/GenBank/DDBJ databases">
        <title>Bacillus sp. RD4P76, an endophyte from a halophyte.</title>
        <authorList>
            <person name="Sun J.-Q."/>
        </authorList>
    </citation>
    <scope>NUCLEOTIDE SEQUENCE [LARGE SCALE GENOMIC DNA]</scope>
    <source>
        <strain evidence="3 4">CGMCC 1.15917</strain>
    </source>
</reference>
<feature type="compositionally biased region" description="Acidic residues" evidence="1">
    <location>
        <begin position="23"/>
        <end position="38"/>
    </location>
</feature>
<evidence type="ECO:0000313" key="3">
    <source>
        <dbReference type="EMBL" id="MBU9711215.1"/>
    </source>
</evidence>
<evidence type="ECO:0000256" key="1">
    <source>
        <dbReference type="SAM" id="MobiDB-lite"/>
    </source>
</evidence>
<dbReference type="EMBL" id="JAHQCS010000063">
    <property type="protein sequence ID" value="MBU9711215.1"/>
    <property type="molecule type" value="Genomic_DNA"/>
</dbReference>
<proteinExistence type="predicted"/>
<dbReference type="Proteomes" id="UP000784880">
    <property type="component" value="Unassembled WGS sequence"/>
</dbReference>
<dbReference type="RefSeq" id="WP_217065097.1">
    <property type="nucleotide sequence ID" value="NZ_JAHQCS010000063.1"/>
</dbReference>
<protein>
    <recommendedName>
        <fullName evidence="5">Lipoprotein</fullName>
    </recommendedName>
</protein>
<evidence type="ECO:0000256" key="2">
    <source>
        <dbReference type="SAM" id="SignalP"/>
    </source>
</evidence>
<keyword evidence="4" id="KW-1185">Reference proteome</keyword>